<evidence type="ECO:0000256" key="1">
    <source>
        <dbReference type="SAM" id="MobiDB-lite"/>
    </source>
</evidence>
<dbReference type="KEGG" id="ksk:KSE_31920"/>
<reference evidence="3 4" key="1">
    <citation type="journal article" date="2010" name="DNA Res.">
        <title>Genome sequence of Kitasatospora setae NBRC 14216T: an evolutionary snapshot of the family Streptomycetaceae.</title>
        <authorList>
            <person name="Ichikawa N."/>
            <person name="Oguchi A."/>
            <person name="Ikeda H."/>
            <person name="Ishikawa J."/>
            <person name="Kitani S."/>
            <person name="Watanabe Y."/>
            <person name="Nakamura S."/>
            <person name="Katano Y."/>
            <person name="Kishi E."/>
            <person name="Sasagawa M."/>
            <person name="Ankai A."/>
            <person name="Fukui S."/>
            <person name="Hashimoto Y."/>
            <person name="Kamata S."/>
            <person name="Otoguro M."/>
            <person name="Tanikawa S."/>
            <person name="Nihira T."/>
            <person name="Horinouchi S."/>
            <person name="Ohnishi Y."/>
            <person name="Hayakawa M."/>
            <person name="Kuzuyama T."/>
            <person name="Arisawa A."/>
            <person name="Nomoto F."/>
            <person name="Miura H."/>
            <person name="Takahashi Y."/>
            <person name="Fujita N."/>
        </authorList>
    </citation>
    <scope>NUCLEOTIDE SEQUENCE [LARGE SCALE GENOMIC DNA]</scope>
    <source>
        <strain evidence="4">ATCC 33774 / DSM 43861 / JCM 3304 / KCC A-0304 / NBRC 14216 / KM-6054</strain>
    </source>
</reference>
<sequence>MHGRRVAAVAALALALAACSSSPGPLDTLAGSPAPGQASGTPGGAQGATQGGTQNGAPPEASGAGLKTGDAAVVVWCDRRKDDKGGYGDYTQTVTVGSYAMQGGANLDHRVFLLPSKAESAGVCRNADPVLAGIDDMATDTMRQSFNRDFSLLAGTVPGPGGTGTVATAFKGPDGPLPRKQDSGYASAPKDTHPLFQPGTSTLWFSTVDKQVVTLDAAKSEADPVKRATAGRSPFVLAGDRPWTVLPATVGDDATAVNPSGTVAVSGSRYSTTLLLWRPEEVKEGLDYLNSPHEVRLPDSTFKDPATPHRCAPQVWSDDSSLLCLTTTSLLRVRFSPDLEQVAGVDTLVPETDRKNRDVVLSPDRKSLAFLSFQGTVGSLYRLDLTTPGAQPAKVADIPASTPSASEKSVLRLVAWQ</sequence>
<feature type="region of interest" description="Disordered" evidence="1">
    <location>
        <begin position="27"/>
        <end position="66"/>
    </location>
</feature>
<dbReference type="PATRIC" id="fig|452652.3.peg.3205"/>
<accession>E4NCS1</accession>
<organism evidence="3 4">
    <name type="scientific">Kitasatospora setae (strain ATCC 33774 / DSM 43861 / JCM 3304 / KCC A-0304 / NBRC 14216 / KM-6054)</name>
    <name type="common">Streptomyces setae</name>
    <dbReference type="NCBI Taxonomy" id="452652"/>
    <lineage>
        <taxon>Bacteria</taxon>
        <taxon>Bacillati</taxon>
        <taxon>Actinomycetota</taxon>
        <taxon>Actinomycetes</taxon>
        <taxon>Kitasatosporales</taxon>
        <taxon>Streptomycetaceae</taxon>
        <taxon>Kitasatospora</taxon>
    </lineage>
</organism>
<evidence type="ECO:0000313" key="4">
    <source>
        <dbReference type="Proteomes" id="UP000007076"/>
    </source>
</evidence>
<feature type="signal peptide" evidence="2">
    <location>
        <begin position="1"/>
        <end position="23"/>
    </location>
</feature>
<dbReference type="PROSITE" id="PS51257">
    <property type="entry name" value="PROKAR_LIPOPROTEIN"/>
    <property type="match status" value="1"/>
</dbReference>
<keyword evidence="2" id="KW-0732">Signal</keyword>
<proteinExistence type="predicted"/>
<evidence type="ECO:0000256" key="2">
    <source>
        <dbReference type="SAM" id="SignalP"/>
    </source>
</evidence>
<dbReference type="AlphaFoldDB" id="E4NCS1"/>
<feature type="region of interest" description="Disordered" evidence="1">
    <location>
        <begin position="172"/>
        <end position="194"/>
    </location>
</feature>
<dbReference type="Proteomes" id="UP000007076">
    <property type="component" value="Chromosome"/>
</dbReference>
<feature type="chain" id="PRO_5038566196" description="Lipoprotein" evidence="2">
    <location>
        <begin position="24"/>
        <end position="417"/>
    </location>
</feature>
<dbReference type="HOGENOM" id="CLU_658534_0_0_11"/>
<evidence type="ECO:0000313" key="3">
    <source>
        <dbReference type="EMBL" id="BAJ29002.1"/>
    </source>
</evidence>
<evidence type="ECO:0008006" key="5">
    <source>
        <dbReference type="Google" id="ProtNLM"/>
    </source>
</evidence>
<dbReference type="eggNOG" id="ENOG50349M1">
    <property type="taxonomic scope" value="Bacteria"/>
</dbReference>
<dbReference type="SUPFAM" id="SSF82171">
    <property type="entry name" value="DPP6 N-terminal domain-like"/>
    <property type="match status" value="1"/>
</dbReference>
<name>E4NCS1_KITSK</name>
<gene>
    <name evidence="3" type="ordered locus">KSE_31920</name>
</gene>
<dbReference type="EMBL" id="AP010968">
    <property type="protein sequence ID" value="BAJ29002.1"/>
    <property type="molecule type" value="Genomic_DNA"/>
</dbReference>
<feature type="compositionally biased region" description="Low complexity" evidence="1">
    <location>
        <begin position="30"/>
        <end position="40"/>
    </location>
</feature>
<feature type="compositionally biased region" description="Gly residues" evidence="1">
    <location>
        <begin position="41"/>
        <end position="54"/>
    </location>
</feature>
<protein>
    <recommendedName>
        <fullName evidence="5">Lipoprotein</fullName>
    </recommendedName>
</protein>
<keyword evidence="4" id="KW-1185">Reference proteome</keyword>